<evidence type="ECO:0000256" key="1">
    <source>
        <dbReference type="SAM" id="MobiDB-lite"/>
    </source>
</evidence>
<feature type="compositionally biased region" description="Polar residues" evidence="1">
    <location>
        <begin position="2156"/>
        <end position="2165"/>
    </location>
</feature>
<dbReference type="CDD" id="cd22265">
    <property type="entry name" value="UDM1_RNF168"/>
    <property type="match status" value="1"/>
</dbReference>
<dbReference type="InterPro" id="IPR046361">
    <property type="entry name" value="EXOC6/Sec15_C"/>
</dbReference>
<evidence type="ECO:0000259" key="3">
    <source>
        <dbReference type="Pfam" id="PF20651"/>
    </source>
</evidence>
<sequence>MESLSDNLDTKLVTSLERGTEEHLRDEITQILQDRENEIKTICEEHFEDFLVSCQDILNIKIAVSGLRDQLLSTKEAISTSGSELLEEITERQRKLHALNNIDSTLTVLNSCLALLLEHSRLLTLLKSQHYFESLKAIHRLKYNHCASLKSRFAFVAHIDSSLDQLAASIHDWSKLNLFNWLANTRQKHKILGLVTLYEQAVDVDPNRDQIEEELGELLTEEQWHSLHHSDQFLFDIVGLDFNPVLQWYAIFSEYNQESDFFGGSGRQSSISSDAKKSNTQAQSEFDAHDFRDEYRRIRRVHANYDLEIAGYTAKVGRSSGSSQGNKVSEWIAPYCGSVLGYFIVENTLQSFLPDLMMTAEIELLWDEAVQRLLKRVNDELFTLHPPPANFSSSAAMDDDLAGDDTNTEIEEIINSKQTLVVFSSVAQQYRFNVSALEDCLYRSAQPFIKALIPVFEQRIGTIIFRDTFAPFQVQNAEQDEEFVQNFHLDRSQQDYCIANQIPSHVNCLAEEDDEGGFGTLGPGSMPVYLPDQGPSSFGVMTLMRQSHGQAHNLGTIHATLRASPTRPTLQVSPDRQSKGGSPLLSSMGNAFSGSGFRRKNTYPRTYMFTSIPVNILALFELFLTYLFEYCQHLGEFHELIRDAIDCLVRNGVAKFFNQIAQTPSIQLIQLARLSVDSVILTDALSAVEEIVQRHTAKSAVEFHLASKEVLRSTTRTLSSRIEAATGKRTRTFLEGIWTINWLPTSQPKPPQDIVDGLRIFFDDMQQNTLVILPATIANSCWSSAATSLEMAIVNFLSDPKQKGFNALALLSVDQLITSLDPLLHQYCPALSPLFENVQSVLSFFLNSTWDGYLKGTVTVKDTKVPPPLLHTVLTMSTDEMSQVAPITWLSFDTFETSSGKPHPCLLVGTYQGLRVWSLSQLQPLVNTISIHELPIKQAMIIPRPTKLHPSPPPTSPSSTKTSLDDIPVQLLAISLFSNTQSFTTHDLILLDLSSSEVAHVLDMGSNILGMKATIGWMAIAVISGIHIINTVDFSVMAFLPINNPVTFAKAGSFFTPWDITHRWVLYASTLATTQQTDSLIPESLGHSPVASALSFLHSFTSYLLTYTATTHSSTFTSFTDGWNTLSKFLTEQMTPRTETTTTSIHLFDVPSRQFLFSIPLLPSPTTATHPLSINPPLITVTPSHGRFSIIFALSSLPFSLSKSLPLLSIRLIHVCQRGSTDAIVLSNQIASLVLPKPNTTSLFAPQSHINIDTLSIMGTNHSTIHMFSFNSSALPRSTLATQPDALLMPPSPLNPLYRIREPLRAKPTLTQATLDLIIGPAQSKGVSPAMTAIGSSGEVTGALVPWSELEQVQHFWVSEQKGGQLLIFAITPQHGILRLMLAVFTEKEQTPPEAGSGKQVPTKPERDSVGDKSVWSLLKGFVQGVVDGGAMLGKKAFETFGLDGKAVNVSVLAEWNVNQYVRKAKKGISNNIPTRIVIGTGSRSESEKQLDEEEEKQEENDEKKAEEKAREERKLTNERKMKRKEALERAMLQKEADIQTLHREEEERVNQNKAALEKLRENLKDITLQIDTHQKDASINDNIKSTTKKQQQLQVELKTIQKSIATLSETKIPHEEAPSEDEKDIMPKIDLTVFDKKLRNIERKIEQAQKQLKELDERRTVFEKEQQTVAEQLLKQKEDAQKRLEKINEDEKNESTQSLIEFDQPEPQKKKKRKNKGKANWTPTSVSPDTSGSNETEEEKKESQKLIEEEKKECQKIIEEADSQDIQRKNREEQYYSEFENEKQALMDAVEKLNCEKEEHIQKRQEEEDKMKKNEQEFQKTADEKKRRKEEQIKQREAEANKLKHDEEKMMEECRQLQKSLDSLAQQQTERAHLLNTLLSKQQALTEQLSQAEEKENNLVAMYELAVKKKTEAVDDIEESDSCVSHPSLISAPPSPSLNSPSPPLPPAVTLGNTPITPLQLCFHQTPTQQLRKPDWTENICTDTHFDSEYPFWRNRQFGMWNVKGEKEEGDEKEEKTKIPTQEEALEKMQQIVVSPTKETISSLCSHVLSASTERTQYGRSGISFLNDGEFGAIALEYSPFGRIIDPSLPTPPSAAVPTAIAESIQSTIVTEAPSFLAAFRTPQPLSSISSTSMSTQPKPATAESIDLSTSINQASATPLSPSSAYARLLPSPTQPQFVSLQQPTPVSPQEQQSRQTPPFASFMDMSLEDNHKDPDHEQQN</sequence>
<feature type="region of interest" description="Disordered" evidence="1">
    <location>
        <begin position="1480"/>
        <end position="1523"/>
    </location>
</feature>
<dbReference type="InterPro" id="IPR042045">
    <property type="entry name" value="EXOC6/Sec15_C_dom1"/>
</dbReference>
<evidence type="ECO:0000313" key="4">
    <source>
        <dbReference type="EMBL" id="KAK2963206.1"/>
    </source>
</evidence>
<dbReference type="InterPro" id="IPR007225">
    <property type="entry name" value="EXOC6/Sec15"/>
</dbReference>
<dbReference type="PANTHER" id="PTHR12702">
    <property type="entry name" value="SEC15"/>
    <property type="match status" value="1"/>
</dbReference>
<name>A0ABQ9YHH0_9EUKA</name>
<dbReference type="Pfam" id="PF20651">
    <property type="entry name" value="EXOC6_Sec15_N"/>
    <property type="match status" value="1"/>
</dbReference>
<reference evidence="4 5" key="1">
    <citation type="journal article" date="2022" name="bioRxiv">
        <title>Genomics of Preaxostyla Flagellates Illuminates Evolutionary Transitions and the Path Towards Mitochondrial Loss.</title>
        <authorList>
            <person name="Novak L.V.F."/>
            <person name="Treitli S.C."/>
            <person name="Pyrih J."/>
            <person name="Halakuc P."/>
            <person name="Pipaliya S.V."/>
            <person name="Vacek V."/>
            <person name="Brzon O."/>
            <person name="Soukal P."/>
            <person name="Eme L."/>
            <person name="Dacks J.B."/>
            <person name="Karnkowska A."/>
            <person name="Elias M."/>
            <person name="Hampl V."/>
        </authorList>
    </citation>
    <scope>NUCLEOTIDE SEQUENCE [LARGE SCALE GENOMIC DNA]</scope>
    <source>
        <strain evidence="4">NAU3</strain>
        <tissue evidence="4">Gut</tissue>
    </source>
</reference>
<organism evidence="4 5">
    <name type="scientific">Blattamonas nauphoetae</name>
    <dbReference type="NCBI Taxonomy" id="2049346"/>
    <lineage>
        <taxon>Eukaryota</taxon>
        <taxon>Metamonada</taxon>
        <taxon>Preaxostyla</taxon>
        <taxon>Oxymonadida</taxon>
        <taxon>Blattamonas</taxon>
    </lineage>
</organism>
<feature type="compositionally biased region" description="Polar residues" evidence="1">
    <location>
        <begin position="1722"/>
        <end position="1735"/>
    </location>
</feature>
<dbReference type="Pfam" id="PF04091">
    <property type="entry name" value="Sec15_C"/>
    <property type="match status" value="1"/>
</dbReference>
<feature type="region of interest" description="Disordered" evidence="1">
    <location>
        <begin position="2156"/>
        <end position="2222"/>
    </location>
</feature>
<evidence type="ECO:0000313" key="5">
    <source>
        <dbReference type="Proteomes" id="UP001281761"/>
    </source>
</evidence>
<dbReference type="EMBL" id="JARBJD010000007">
    <property type="protein sequence ID" value="KAK2963206.1"/>
    <property type="molecule type" value="Genomic_DNA"/>
</dbReference>
<protein>
    <submittedName>
        <fullName evidence="4">Exocyst complex component 6</fullName>
    </submittedName>
</protein>
<feature type="domain" description="Exocyst complex subunit EXOC6/Sec15 C-terminal" evidence="2">
    <location>
        <begin position="615"/>
        <end position="856"/>
    </location>
</feature>
<feature type="compositionally biased region" description="Polar residues" evidence="1">
    <location>
        <begin position="566"/>
        <end position="575"/>
    </location>
</feature>
<dbReference type="Gene3D" id="1.10.357.30">
    <property type="entry name" value="Exocyst complex subunit Sec15 C-terminal domain, N-terminal subdomain"/>
    <property type="match status" value="1"/>
</dbReference>
<feature type="compositionally biased region" description="Acidic residues" evidence="1">
    <location>
        <begin position="1491"/>
        <end position="1501"/>
    </location>
</feature>
<evidence type="ECO:0000259" key="2">
    <source>
        <dbReference type="Pfam" id="PF04091"/>
    </source>
</evidence>
<dbReference type="InterPro" id="IPR048359">
    <property type="entry name" value="EXOC6_Sec15_N"/>
</dbReference>
<feature type="domain" description="Exocyst complex component EXOC6/Sec15 N-terminal" evidence="3">
    <location>
        <begin position="29"/>
        <end position="195"/>
    </location>
</feature>
<feature type="region of interest" description="Disordered" evidence="1">
    <location>
        <begin position="565"/>
        <end position="584"/>
    </location>
</feature>
<feature type="region of interest" description="Disordered" evidence="1">
    <location>
        <begin position="1919"/>
        <end position="1944"/>
    </location>
</feature>
<feature type="compositionally biased region" description="Basic and acidic residues" evidence="1">
    <location>
        <begin position="1739"/>
        <end position="1748"/>
    </location>
</feature>
<feature type="compositionally biased region" description="Basic and acidic residues" evidence="1">
    <location>
        <begin position="1685"/>
        <end position="1695"/>
    </location>
</feature>
<feature type="region of interest" description="Disordered" evidence="1">
    <location>
        <begin position="1685"/>
        <end position="1748"/>
    </location>
</feature>
<dbReference type="Proteomes" id="UP001281761">
    <property type="component" value="Unassembled WGS sequence"/>
</dbReference>
<proteinExistence type="predicted"/>
<feature type="compositionally biased region" description="Polar residues" evidence="1">
    <location>
        <begin position="2176"/>
        <end position="2200"/>
    </location>
</feature>
<comment type="caution">
    <text evidence="4">The sequence shown here is derived from an EMBL/GenBank/DDBJ whole genome shotgun (WGS) entry which is preliminary data.</text>
</comment>
<feature type="compositionally biased region" description="Basic and acidic residues" evidence="1">
    <location>
        <begin position="2210"/>
        <end position="2222"/>
    </location>
</feature>
<gene>
    <name evidence="4" type="ORF">BLNAU_1739</name>
</gene>
<feature type="region of interest" description="Disordered" evidence="1">
    <location>
        <begin position="1389"/>
        <end position="1409"/>
    </location>
</feature>
<accession>A0ABQ9YHH0</accession>
<keyword evidence="5" id="KW-1185">Reference proteome</keyword>
<feature type="compositionally biased region" description="Pro residues" evidence="1">
    <location>
        <begin position="1934"/>
        <end position="1944"/>
    </location>
</feature>
<feature type="compositionally biased region" description="Basic and acidic residues" evidence="1">
    <location>
        <begin position="1502"/>
        <end position="1523"/>
    </location>
</feature>
<feature type="region of interest" description="Disordered" evidence="1">
    <location>
        <begin position="1801"/>
        <end position="1849"/>
    </location>
</feature>
<dbReference type="PANTHER" id="PTHR12702:SF0">
    <property type="entry name" value="EXOCYST COMPLEX COMPONENT 6"/>
    <property type="match status" value="1"/>
</dbReference>